<reference evidence="5 6" key="1">
    <citation type="journal article" date="2020" name="bioRxiv">
        <title>Metabolic contributions of an alphaproteobacterial endosymbiont in the apicomplexan Cardiosporidium cionae.</title>
        <authorList>
            <person name="Hunter E.S."/>
            <person name="Paight C.J."/>
            <person name="Lane C.E."/>
        </authorList>
    </citation>
    <scope>NUCLEOTIDE SEQUENCE [LARGE SCALE GENOMIC DNA]</scope>
    <source>
        <strain evidence="5">ESH_2018</strain>
    </source>
</reference>
<feature type="chain" id="PRO_5046300057" evidence="4">
    <location>
        <begin position="25"/>
        <end position="297"/>
    </location>
</feature>
<dbReference type="SMART" id="SM00883">
    <property type="entry name" value="Cpn10"/>
    <property type="match status" value="2"/>
</dbReference>
<sequence length="297" mass="33331">MEFCQLLRSLVVLPVLLVYLNVESVSFQLHPSSRSPISFSPNMRMREAFRGPNLARVSPMSSHYTDSLKYTEYTGIMQKINKSPRLSMTTLDDNIIRRPLKPVGRMLFVRPKDCPEKTPGGILLPMMNRVKESIGQVESVSDGAVNAITGIPIPMNIKVGDWIIFGRQEYQEVNYNNNEHGLIPIDSVYALLRDPMEGLNVQNVTPLRDIVYVKILKNEDKTASGLILSQNSDHAYRNAEVLSVGLGDRDANGKLLPMGVQAGDFVRFNAFAIDDRQLTDGKTDFAFVRMADILAKW</sequence>
<dbReference type="PANTHER" id="PTHR10772:SF63">
    <property type="entry name" value="20 KDA CHAPERONIN, CHLOROPLASTIC"/>
    <property type="match status" value="1"/>
</dbReference>
<dbReference type="Proteomes" id="UP000823046">
    <property type="component" value="Unassembled WGS sequence"/>
</dbReference>
<accession>A0ABQ7JF43</accession>
<dbReference type="InterPro" id="IPR037124">
    <property type="entry name" value="Chaperonin_GroES_sf"/>
</dbReference>
<protein>
    <submittedName>
        <fullName evidence="5">Chaperonin GroS protein</fullName>
    </submittedName>
</protein>
<gene>
    <name evidence="5" type="ORF">IE077_003429</name>
</gene>
<dbReference type="SUPFAM" id="SSF50129">
    <property type="entry name" value="GroES-like"/>
    <property type="match status" value="2"/>
</dbReference>
<dbReference type="CDD" id="cd00320">
    <property type="entry name" value="cpn10"/>
    <property type="match status" value="2"/>
</dbReference>
<feature type="signal peptide" evidence="4">
    <location>
        <begin position="1"/>
        <end position="24"/>
    </location>
</feature>
<dbReference type="InterPro" id="IPR011032">
    <property type="entry name" value="GroES-like_sf"/>
</dbReference>
<evidence type="ECO:0000313" key="5">
    <source>
        <dbReference type="EMBL" id="KAF8822581.1"/>
    </source>
</evidence>
<keyword evidence="2 3" id="KW-0143">Chaperone</keyword>
<evidence type="ECO:0000313" key="6">
    <source>
        <dbReference type="Proteomes" id="UP000823046"/>
    </source>
</evidence>
<dbReference type="Gene3D" id="2.30.33.40">
    <property type="entry name" value="GroES chaperonin"/>
    <property type="match status" value="2"/>
</dbReference>
<name>A0ABQ7JF43_9APIC</name>
<keyword evidence="4" id="KW-0732">Signal</keyword>
<comment type="similarity">
    <text evidence="1 3">Belongs to the GroES chaperonin family.</text>
</comment>
<comment type="caution">
    <text evidence="5">The sequence shown here is derived from an EMBL/GenBank/DDBJ whole genome shotgun (WGS) entry which is preliminary data.</text>
</comment>
<evidence type="ECO:0000256" key="2">
    <source>
        <dbReference type="ARBA" id="ARBA00023186"/>
    </source>
</evidence>
<dbReference type="EMBL" id="JADAQX010000041">
    <property type="protein sequence ID" value="KAF8822581.1"/>
    <property type="molecule type" value="Genomic_DNA"/>
</dbReference>
<dbReference type="PRINTS" id="PR00297">
    <property type="entry name" value="CHAPERONIN10"/>
</dbReference>
<proteinExistence type="inferred from homology"/>
<evidence type="ECO:0000256" key="4">
    <source>
        <dbReference type="SAM" id="SignalP"/>
    </source>
</evidence>
<organism evidence="5 6">
    <name type="scientific">Cardiosporidium cionae</name>
    <dbReference type="NCBI Taxonomy" id="476202"/>
    <lineage>
        <taxon>Eukaryota</taxon>
        <taxon>Sar</taxon>
        <taxon>Alveolata</taxon>
        <taxon>Apicomplexa</taxon>
        <taxon>Aconoidasida</taxon>
        <taxon>Nephromycida</taxon>
        <taxon>Cardiosporidium</taxon>
    </lineage>
</organism>
<evidence type="ECO:0000256" key="3">
    <source>
        <dbReference type="RuleBase" id="RU003479"/>
    </source>
</evidence>
<evidence type="ECO:0000256" key="1">
    <source>
        <dbReference type="ARBA" id="ARBA00006975"/>
    </source>
</evidence>
<dbReference type="Pfam" id="PF00166">
    <property type="entry name" value="Cpn10"/>
    <property type="match status" value="2"/>
</dbReference>
<dbReference type="InterPro" id="IPR020818">
    <property type="entry name" value="Chaperonin_GroES"/>
</dbReference>
<dbReference type="PANTHER" id="PTHR10772">
    <property type="entry name" value="10 KDA HEAT SHOCK PROTEIN"/>
    <property type="match status" value="1"/>
</dbReference>
<keyword evidence="6" id="KW-1185">Reference proteome</keyword>